<gene>
    <name evidence="10" type="primary">rarD</name>
    <name evidence="10" type="ORF">D9V34_03185</name>
</gene>
<keyword evidence="5 8" id="KW-0812">Transmembrane</keyword>
<name>A0A3L7ATR4_9MICO</name>
<feature type="domain" description="EamA" evidence="9">
    <location>
        <begin position="41"/>
        <end position="177"/>
    </location>
</feature>
<evidence type="ECO:0000256" key="5">
    <source>
        <dbReference type="ARBA" id="ARBA00022692"/>
    </source>
</evidence>
<feature type="domain" description="EamA" evidence="9">
    <location>
        <begin position="186"/>
        <end position="320"/>
    </location>
</feature>
<feature type="transmembrane region" description="Helical" evidence="8">
    <location>
        <begin position="161"/>
        <end position="178"/>
    </location>
</feature>
<dbReference type="GO" id="GO:0005886">
    <property type="term" value="C:plasma membrane"/>
    <property type="evidence" value="ECO:0007669"/>
    <property type="project" value="UniProtKB-SubCell"/>
</dbReference>
<feature type="transmembrane region" description="Helical" evidence="8">
    <location>
        <begin position="306"/>
        <end position="324"/>
    </location>
</feature>
<evidence type="ECO:0000256" key="2">
    <source>
        <dbReference type="ARBA" id="ARBA00007362"/>
    </source>
</evidence>
<evidence type="ECO:0000313" key="10">
    <source>
        <dbReference type="EMBL" id="RLP83826.1"/>
    </source>
</evidence>
<sequence>MCGGLSHVDLRNRRPDIRVILGCSHKESTPLTSPTPSESRRGLTYALLSYLIWGILPLYFVLLSSINPFEIVAWRIVFTAIFCALLISFTRTWPEVREVLRRPRMVGVIAAAGLVIYVNWQTYVIAATSGYVVEAALGYFANPVVTILLGVLIYREKLRPTQWFALAMTVVAFVIISIGLGRVPWIALLLAVSFGIYGVLKKGIGARVSALTGLFVETVLLLPVAAIIIGIVWAHTGSLDLLHSSPLPTVLMIATGITTAAPLLLFASGARRISLTALGFAQYLGPTLMFLIGWLVLGEQLPPERWIGFGIVWLSLVILSVDLVRHGRANRLADAALAQAQTGAIPIIAPTQKPENQGK</sequence>
<feature type="transmembrane region" description="Helical" evidence="8">
    <location>
        <begin position="212"/>
        <end position="235"/>
    </location>
</feature>
<accession>A0A3L7ATR4</accession>
<dbReference type="InterPro" id="IPR000620">
    <property type="entry name" value="EamA_dom"/>
</dbReference>
<dbReference type="InterPro" id="IPR037185">
    <property type="entry name" value="EmrE-like"/>
</dbReference>
<evidence type="ECO:0000259" key="9">
    <source>
        <dbReference type="Pfam" id="PF00892"/>
    </source>
</evidence>
<evidence type="ECO:0000256" key="7">
    <source>
        <dbReference type="ARBA" id="ARBA00023136"/>
    </source>
</evidence>
<comment type="similarity">
    <text evidence="2">Belongs to the EamA transporter family.</text>
</comment>
<dbReference type="NCBIfam" id="TIGR00688">
    <property type="entry name" value="rarD"/>
    <property type="match status" value="1"/>
</dbReference>
<dbReference type="PANTHER" id="PTHR22911">
    <property type="entry name" value="ACYL-MALONYL CONDENSING ENZYME-RELATED"/>
    <property type="match status" value="1"/>
</dbReference>
<dbReference type="EMBL" id="RCUY01000002">
    <property type="protein sequence ID" value="RLP83826.1"/>
    <property type="molecule type" value="Genomic_DNA"/>
</dbReference>
<evidence type="ECO:0000256" key="8">
    <source>
        <dbReference type="SAM" id="Phobius"/>
    </source>
</evidence>
<feature type="transmembrane region" description="Helical" evidence="8">
    <location>
        <begin position="72"/>
        <end position="93"/>
    </location>
</feature>
<keyword evidence="6 8" id="KW-1133">Transmembrane helix</keyword>
<dbReference type="PANTHER" id="PTHR22911:SF137">
    <property type="entry name" value="SOLUTE CARRIER FAMILY 35 MEMBER G2-RELATED"/>
    <property type="match status" value="1"/>
</dbReference>
<dbReference type="InterPro" id="IPR004626">
    <property type="entry name" value="RarD"/>
</dbReference>
<protein>
    <submittedName>
        <fullName evidence="10">EamA family transporter RarD</fullName>
    </submittedName>
</protein>
<proteinExistence type="inferred from homology"/>
<dbReference type="SUPFAM" id="SSF103481">
    <property type="entry name" value="Multidrug resistance efflux transporter EmrE"/>
    <property type="match status" value="2"/>
</dbReference>
<reference evidence="10 11" key="1">
    <citation type="submission" date="2018-10" db="EMBL/GenBank/DDBJ databases">
        <authorList>
            <person name="Li J."/>
        </authorList>
    </citation>
    <scope>NUCLEOTIDE SEQUENCE [LARGE SCALE GENOMIC DNA]</scope>
    <source>
        <strain evidence="10 11">JCM 11654</strain>
    </source>
</reference>
<dbReference type="AlphaFoldDB" id="A0A3L7ATR4"/>
<comment type="caution">
    <text evidence="10">The sequence shown here is derived from an EMBL/GenBank/DDBJ whole genome shotgun (WGS) entry which is preliminary data.</text>
</comment>
<comment type="subcellular location">
    <subcellularLocation>
        <location evidence="1">Cell membrane</location>
        <topology evidence="1">Multi-pass membrane protein</topology>
    </subcellularLocation>
</comment>
<keyword evidence="11" id="KW-1185">Reference proteome</keyword>
<evidence type="ECO:0000256" key="4">
    <source>
        <dbReference type="ARBA" id="ARBA00022475"/>
    </source>
</evidence>
<dbReference type="Proteomes" id="UP000269438">
    <property type="component" value="Unassembled WGS sequence"/>
</dbReference>
<feature type="transmembrane region" description="Helical" evidence="8">
    <location>
        <begin position="136"/>
        <end position="154"/>
    </location>
</feature>
<dbReference type="OrthoDB" id="369870at2"/>
<feature type="transmembrane region" description="Helical" evidence="8">
    <location>
        <begin position="184"/>
        <end position="200"/>
    </location>
</feature>
<feature type="transmembrane region" description="Helical" evidence="8">
    <location>
        <begin position="247"/>
        <end position="266"/>
    </location>
</feature>
<dbReference type="Pfam" id="PF00892">
    <property type="entry name" value="EamA"/>
    <property type="match status" value="2"/>
</dbReference>
<evidence type="ECO:0000256" key="6">
    <source>
        <dbReference type="ARBA" id="ARBA00022989"/>
    </source>
</evidence>
<keyword evidence="7 8" id="KW-0472">Membrane</keyword>
<evidence type="ECO:0000313" key="11">
    <source>
        <dbReference type="Proteomes" id="UP000269438"/>
    </source>
</evidence>
<keyword evidence="3" id="KW-0813">Transport</keyword>
<feature type="transmembrane region" description="Helical" evidence="8">
    <location>
        <begin position="273"/>
        <end position="294"/>
    </location>
</feature>
<feature type="transmembrane region" description="Helical" evidence="8">
    <location>
        <begin position="105"/>
        <end position="124"/>
    </location>
</feature>
<keyword evidence="4" id="KW-1003">Cell membrane</keyword>
<feature type="transmembrane region" description="Helical" evidence="8">
    <location>
        <begin position="43"/>
        <end position="66"/>
    </location>
</feature>
<evidence type="ECO:0000256" key="3">
    <source>
        <dbReference type="ARBA" id="ARBA00022448"/>
    </source>
</evidence>
<organism evidence="10 11">
    <name type="scientific">Mycetocola lacteus</name>
    <dbReference type="NCBI Taxonomy" id="76637"/>
    <lineage>
        <taxon>Bacteria</taxon>
        <taxon>Bacillati</taxon>
        <taxon>Actinomycetota</taxon>
        <taxon>Actinomycetes</taxon>
        <taxon>Micrococcales</taxon>
        <taxon>Microbacteriaceae</taxon>
        <taxon>Mycetocola</taxon>
    </lineage>
</organism>
<evidence type="ECO:0000256" key="1">
    <source>
        <dbReference type="ARBA" id="ARBA00004651"/>
    </source>
</evidence>